<dbReference type="STRING" id="6205.A0A0R3WST0"/>
<name>A0A0R3WST0_HYDTA</name>
<proteinExistence type="predicted"/>
<evidence type="ECO:0000313" key="2">
    <source>
        <dbReference type="EMBL" id="VDM23430.1"/>
    </source>
</evidence>
<dbReference type="EMBL" id="UYWX01003087">
    <property type="protein sequence ID" value="VDM23430.1"/>
    <property type="molecule type" value="Genomic_DNA"/>
</dbReference>
<dbReference type="WBParaSite" id="TTAC_0000382001-mRNA-1">
    <property type="protein sequence ID" value="TTAC_0000382001-mRNA-1"/>
    <property type="gene ID" value="TTAC_0000382001"/>
</dbReference>
<gene>
    <name evidence="2" type="ORF">TTAC_LOCUS3805</name>
</gene>
<sequence length="75" mass="7514">MDAVPTGSSPPGEYGQVIPPNPLTGLGSPGSGMMPCTSPHTGNSPNVQPAALTTLGVDAKSSKPPLLPPQLLQVR</sequence>
<feature type="region of interest" description="Disordered" evidence="1">
    <location>
        <begin position="1"/>
        <end position="49"/>
    </location>
</feature>
<dbReference type="OrthoDB" id="6285798at2759"/>
<protein>
    <submittedName>
        <fullName evidence="4">SP-RING-type domain-containing protein</fullName>
    </submittedName>
</protein>
<accession>A0A0R3WST0</accession>
<keyword evidence="3" id="KW-1185">Reference proteome</keyword>
<feature type="compositionally biased region" description="Polar residues" evidence="1">
    <location>
        <begin position="38"/>
        <end position="47"/>
    </location>
</feature>
<evidence type="ECO:0000313" key="4">
    <source>
        <dbReference type="WBParaSite" id="TTAC_0000382001-mRNA-1"/>
    </source>
</evidence>
<reference evidence="2 3" key="2">
    <citation type="submission" date="2018-11" db="EMBL/GenBank/DDBJ databases">
        <authorList>
            <consortium name="Pathogen Informatics"/>
        </authorList>
    </citation>
    <scope>NUCLEOTIDE SEQUENCE [LARGE SCALE GENOMIC DNA]</scope>
</reference>
<feature type="region of interest" description="Disordered" evidence="1">
    <location>
        <begin position="56"/>
        <end position="75"/>
    </location>
</feature>
<evidence type="ECO:0000313" key="3">
    <source>
        <dbReference type="Proteomes" id="UP000274429"/>
    </source>
</evidence>
<reference evidence="4" key="1">
    <citation type="submission" date="2017-02" db="UniProtKB">
        <authorList>
            <consortium name="WormBaseParasite"/>
        </authorList>
    </citation>
    <scope>IDENTIFICATION</scope>
</reference>
<dbReference type="AlphaFoldDB" id="A0A0R3WST0"/>
<organism evidence="4">
    <name type="scientific">Hydatigena taeniaeformis</name>
    <name type="common">Feline tapeworm</name>
    <name type="synonym">Taenia taeniaeformis</name>
    <dbReference type="NCBI Taxonomy" id="6205"/>
    <lineage>
        <taxon>Eukaryota</taxon>
        <taxon>Metazoa</taxon>
        <taxon>Spiralia</taxon>
        <taxon>Lophotrochozoa</taxon>
        <taxon>Platyhelminthes</taxon>
        <taxon>Cestoda</taxon>
        <taxon>Eucestoda</taxon>
        <taxon>Cyclophyllidea</taxon>
        <taxon>Taeniidae</taxon>
        <taxon>Hydatigera</taxon>
    </lineage>
</organism>
<evidence type="ECO:0000256" key="1">
    <source>
        <dbReference type="SAM" id="MobiDB-lite"/>
    </source>
</evidence>
<dbReference type="Proteomes" id="UP000274429">
    <property type="component" value="Unassembled WGS sequence"/>
</dbReference>